<gene>
    <name evidence="3" type="ORF">EWV54_14280</name>
</gene>
<evidence type="ECO:0000313" key="4">
    <source>
        <dbReference type="Proteomes" id="UP000319191"/>
    </source>
</evidence>
<dbReference type="InterPro" id="IPR006342">
    <property type="entry name" value="FkbM_mtfrase"/>
</dbReference>
<dbReference type="SUPFAM" id="SSF53335">
    <property type="entry name" value="S-adenosyl-L-methionine-dependent methyltransferases"/>
    <property type="match status" value="1"/>
</dbReference>
<dbReference type="PANTHER" id="PTHR34203">
    <property type="entry name" value="METHYLTRANSFERASE, FKBM FAMILY PROTEIN"/>
    <property type="match status" value="1"/>
</dbReference>
<reference evidence="3 4" key="1">
    <citation type="submission" date="2019-01" db="EMBL/GenBank/DDBJ databases">
        <title>Coherence of Microcystis species and biogeography revealed through population genomics.</title>
        <authorList>
            <person name="Perez-Carrascal O.M."/>
            <person name="Terrat Y."/>
            <person name="Giani A."/>
            <person name="Fortin N."/>
            <person name="Tromas N."/>
            <person name="Shapiro B.J."/>
        </authorList>
    </citation>
    <scope>NUCLEOTIDE SEQUENCE [LARGE SCALE GENOMIC DNA]</scope>
    <source>
        <strain evidence="3">Mn_MB_F_20050700_S1D</strain>
    </source>
</reference>
<protein>
    <submittedName>
        <fullName evidence="3">FkbM family methyltransferase</fullName>
    </submittedName>
</protein>
<sequence length="400" mass="46477">MFIQPETFIEFCYETFLQRAADIEGKRYYLEQIKLGRSFQEVIQSFLQSSEFQQHQQNSQNNQNNNEHQRKFITNLYKYLLKRDPNNSELEYWLNNSHTLPEMLHIFGESAEYKQVNDFSLKKPPKSLYGIMIKSDEIDGYLLYPTFDKVQLQGALQGKPFQLNDFLVCMTFLENHGLFHPDKSCFLDLGANIGSTSIYALKGNYFQSAISVEASGLNYQFLTFNTQINQLTERLQALNYGLANFTGTGELVCNPDNCGDFRIQPVNVTDNLFNEDNYTRELAEFITLDELKNRGILNSQKIGFVWIDCQGSEGLIFQGGQEFFREISVPLYVEFWPYGINRLAGKKSYLSFIETFASRVWRLQEGTFVEISLDFLDTFYQDNLNTGEYIDILVIPNQIY</sequence>
<comment type="caution">
    <text evidence="3">The sequence shown here is derived from an EMBL/GenBank/DDBJ whole genome shotgun (WGS) entry which is preliminary data.</text>
</comment>
<dbReference type="InterPro" id="IPR025282">
    <property type="entry name" value="DUF4214"/>
</dbReference>
<dbReference type="NCBIfam" id="TIGR01444">
    <property type="entry name" value="fkbM_fam"/>
    <property type="match status" value="1"/>
</dbReference>
<name>A0A552ISQ6_9CHRO</name>
<dbReference type="EMBL" id="SFAV01000190">
    <property type="protein sequence ID" value="TRU86487.1"/>
    <property type="molecule type" value="Genomic_DNA"/>
</dbReference>
<keyword evidence="3" id="KW-0489">Methyltransferase</keyword>
<dbReference type="InterPro" id="IPR052514">
    <property type="entry name" value="SAM-dependent_MTase"/>
</dbReference>
<dbReference type="InterPro" id="IPR038255">
    <property type="entry name" value="PBS_linker_sf"/>
</dbReference>
<evidence type="ECO:0000313" key="3">
    <source>
        <dbReference type="EMBL" id="TRU86487.1"/>
    </source>
</evidence>
<dbReference type="Gene3D" id="1.10.3130.20">
    <property type="entry name" value="Phycobilisome linker domain"/>
    <property type="match status" value="1"/>
</dbReference>
<evidence type="ECO:0000259" key="2">
    <source>
        <dbReference type="Pfam" id="PF13946"/>
    </source>
</evidence>
<feature type="domain" description="DUF4214" evidence="2">
    <location>
        <begin position="6"/>
        <end position="55"/>
    </location>
</feature>
<organism evidence="3 4">
    <name type="scientific">Microcystis novacekii Mn_MB_F_20050700_S1D</name>
    <dbReference type="NCBI Taxonomy" id="2486266"/>
    <lineage>
        <taxon>Bacteria</taxon>
        <taxon>Bacillati</taxon>
        <taxon>Cyanobacteriota</taxon>
        <taxon>Cyanophyceae</taxon>
        <taxon>Oscillatoriophycideae</taxon>
        <taxon>Chroococcales</taxon>
        <taxon>Microcystaceae</taxon>
        <taxon>Microcystis</taxon>
    </lineage>
</organism>
<accession>A0A552ISQ6</accession>
<feature type="domain" description="DUF4214" evidence="2">
    <location>
        <begin position="64"/>
        <end position="115"/>
    </location>
</feature>
<dbReference type="Pfam" id="PF13946">
    <property type="entry name" value="DUF4214"/>
    <property type="match status" value="2"/>
</dbReference>
<proteinExistence type="predicted"/>
<dbReference type="GO" id="GO:0032259">
    <property type="term" value="P:methylation"/>
    <property type="evidence" value="ECO:0007669"/>
    <property type="project" value="UniProtKB-KW"/>
</dbReference>
<dbReference type="InterPro" id="IPR029063">
    <property type="entry name" value="SAM-dependent_MTases_sf"/>
</dbReference>
<keyword evidence="3" id="KW-0808">Transferase</keyword>
<feature type="domain" description="Methyltransferase FkbM" evidence="1">
    <location>
        <begin position="188"/>
        <end position="335"/>
    </location>
</feature>
<dbReference type="GO" id="GO:0008168">
    <property type="term" value="F:methyltransferase activity"/>
    <property type="evidence" value="ECO:0007669"/>
    <property type="project" value="UniProtKB-KW"/>
</dbReference>
<dbReference type="Pfam" id="PF05050">
    <property type="entry name" value="Methyltransf_21"/>
    <property type="match status" value="1"/>
</dbReference>
<dbReference type="Proteomes" id="UP000319191">
    <property type="component" value="Unassembled WGS sequence"/>
</dbReference>
<evidence type="ECO:0000259" key="1">
    <source>
        <dbReference type="Pfam" id="PF05050"/>
    </source>
</evidence>
<dbReference type="PANTHER" id="PTHR34203:SF15">
    <property type="entry name" value="SLL1173 PROTEIN"/>
    <property type="match status" value="1"/>
</dbReference>
<dbReference type="AlphaFoldDB" id="A0A552ISQ6"/>
<dbReference type="Gene3D" id="3.40.50.150">
    <property type="entry name" value="Vaccinia Virus protein VP39"/>
    <property type="match status" value="1"/>
</dbReference>